<gene>
    <name evidence="1" type="ORF">C2S_5558</name>
</gene>
<accession>A0A9Q9RHW1</accession>
<proteinExistence type="predicted"/>
<protein>
    <submittedName>
        <fullName evidence="1">Uncharacterized protein</fullName>
    </submittedName>
</protein>
<dbReference type="Proteomes" id="UP000760494">
    <property type="component" value="Unassembled WGS sequence"/>
</dbReference>
<evidence type="ECO:0000313" key="1">
    <source>
        <dbReference type="EMBL" id="VTT64559.1"/>
    </source>
</evidence>
<organism evidence="1 2">
    <name type="scientific">Fusarium fujikuroi</name>
    <name type="common">Bakanae and foot rot disease fungus</name>
    <name type="synonym">Gibberella fujikuroi</name>
    <dbReference type="NCBI Taxonomy" id="5127"/>
    <lineage>
        <taxon>Eukaryota</taxon>
        <taxon>Fungi</taxon>
        <taxon>Dikarya</taxon>
        <taxon>Ascomycota</taxon>
        <taxon>Pezizomycotina</taxon>
        <taxon>Sordariomycetes</taxon>
        <taxon>Hypocreomycetidae</taxon>
        <taxon>Hypocreales</taxon>
        <taxon>Nectriaceae</taxon>
        <taxon>Fusarium</taxon>
        <taxon>Fusarium fujikuroi species complex</taxon>
    </lineage>
</organism>
<dbReference type="AlphaFoldDB" id="A0A9Q9RHW1"/>
<name>A0A9Q9RHW1_FUSFU</name>
<sequence>MLLHYCTQSFWPGFEIGSAAFHIPPFALDYNTLLLKVQHWCMLVYGKLLDITKPVAQIPEQTLYAILSLCGPEMSADDGNGIAKKAFDPPLAELSWIHVFGSRLLIDSHARALMNLVDLKGGIHNVKYAGFQASFNYMDLVRATQMLVKPHLPVSQLYGRVKETHDRAKFFGYTSDFVNHSPLDESSHIIDRLNMLGLSVDIRDVIYDMRIWVKVIEAYHHNSLTTPDLSLLAAHRDLIQQRLLATLPDGYDGKKLEQIDTPSTTTADHWINEIIQTALLIFSLGVTCPISYAPPYHHATQRLQAQLILYKDRATHLGLSDLLIWLGMLGILCTEQVGSQLREWFVGFLGLVEQKRGVAGDTRDWDLVKKESLEPLLWSSVACDTTAERAWHDVQDVADETSWNWGRTTWSTMLGTICG</sequence>
<evidence type="ECO:0000313" key="2">
    <source>
        <dbReference type="Proteomes" id="UP000760494"/>
    </source>
</evidence>
<comment type="caution">
    <text evidence="1">The sequence shown here is derived from an EMBL/GenBank/DDBJ whole genome shotgun (WGS) entry which is preliminary data.</text>
</comment>
<reference evidence="1" key="1">
    <citation type="submission" date="2019-05" db="EMBL/GenBank/DDBJ databases">
        <authorList>
            <person name="Piombo E."/>
        </authorList>
    </citation>
    <scope>NUCLEOTIDE SEQUENCE</scope>
    <source>
        <strain evidence="1">C2S</strain>
    </source>
</reference>
<dbReference type="PANTHER" id="PTHR37540">
    <property type="entry name" value="TRANSCRIPTION FACTOR (ACR-2), PUTATIVE-RELATED-RELATED"/>
    <property type="match status" value="1"/>
</dbReference>
<dbReference type="EMBL" id="CABFJX010000113">
    <property type="protein sequence ID" value="VTT64559.1"/>
    <property type="molecule type" value="Genomic_DNA"/>
</dbReference>
<dbReference type="PANTHER" id="PTHR37540:SF5">
    <property type="entry name" value="TRANSCRIPTION FACTOR DOMAIN-CONTAINING PROTEIN"/>
    <property type="match status" value="1"/>
</dbReference>